<dbReference type="Pfam" id="PF05159">
    <property type="entry name" value="Capsule_synth"/>
    <property type="match status" value="1"/>
</dbReference>
<proteinExistence type="predicted"/>
<gene>
    <name evidence="1" type="ORF">D0894_19325</name>
</gene>
<reference evidence="1 2" key="1">
    <citation type="submission" date="2018-08" db="EMBL/GenBank/DDBJ databases">
        <title>Draft genome sequence of the cyanotroph, Pseudomonas monteilii BCN3.</title>
        <authorList>
            <person name="Jones L.B."/>
            <person name="Kunz D.A."/>
        </authorList>
    </citation>
    <scope>NUCLEOTIDE SEQUENCE [LARGE SCALE GENOMIC DNA]</scope>
    <source>
        <strain evidence="1 2">BCN3</strain>
    </source>
</reference>
<dbReference type="RefSeq" id="WP_119370949.1">
    <property type="nucleotide sequence ID" value="NZ_QWLL01000046.1"/>
</dbReference>
<dbReference type="EMBL" id="QWLL01000046">
    <property type="protein sequence ID" value="RII75926.1"/>
    <property type="molecule type" value="Genomic_DNA"/>
</dbReference>
<dbReference type="GO" id="GO:0000271">
    <property type="term" value="P:polysaccharide biosynthetic process"/>
    <property type="evidence" value="ECO:0007669"/>
    <property type="project" value="InterPro"/>
</dbReference>
<protein>
    <submittedName>
        <fullName evidence="1">Capsular biosynthesis protein</fullName>
    </submittedName>
</protein>
<dbReference type="InterPro" id="IPR007833">
    <property type="entry name" value="Capsule_polysaccharide_synth"/>
</dbReference>
<evidence type="ECO:0000313" key="1">
    <source>
        <dbReference type="EMBL" id="RII75926.1"/>
    </source>
</evidence>
<dbReference type="GO" id="GO:0015774">
    <property type="term" value="P:polysaccharide transport"/>
    <property type="evidence" value="ECO:0007669"/>
    <property type="project" value="InterPro"/>
</dbReference>
<comment type="caution">
    <text evidence="1">The sequence shown here is derived from an EMBL/GenBank/DDBJ whole genome shotgun (WGS) entry which is preliminary data.</text>
</comment>
<organism evidence="1 2">
    <name type="scientific">Pseudomonas monteilii</name>
    <dbReference type="NCBI Taxonomy" id="76759"/>
    <lineage>
        <taxon>Bacteria</taxon>
        <taxon>Pseudomonadati</taxon>
        <taxon>Pseudomonadota</taxon>
        <taxon>Gammaproteobacteria</taxon>
        <taxon>Pseudomonadales</taxon>
        <taxon>Pseudomonadaceae</taxon>
        <taxon>Pseudomonas</taxon>
    </lineage>
</organism>
<dbReference type="Proteomes" id="UP000265875">
    <property type="component" value="Unassembled WGS sequence"/>
</dbReference>
<dbReference type="AlphaFoldDB" id="A0A399M4Y1"/>
<sequence length="439" mass="49572">MAGLETTLEQFVGHETPDQLNARATRGPLLRAPTCNFLFLQGVSSPFFARLAKALRDIGQYVHSVRFNVGDELYGADGPNMACPSKAEDLEPWYAGVFRELDITDLVLFGDCRPVHRTAITLARLQGIRVHVFEEGYFRPYWITLERDGVNNNSRLPRDPDWYRDVGKHIPRYQNGNPFKLSFAARAAHDVLYHASGALNALIYPKYRTHAPFNAAVEYMGYVRQGLRLLRARRRDDALVADVARERQPTYLLPLQLDSDAQIRDHSPFDNMTQVIEHVIDSFSLNAPFNARLLIKNHPLTPGLVNYRRVTEALAREYDVADRVEFMESGHMPTLLSHINGMITVNSTAGASALLHGRPTITLADPIYSMRGLTHQGGLADFWQTPDMPDIKLFHRFRNTVIHTTQVNGGFYTACGMDMAVANCLEVLMAKTSRIEKYL</sequence>
<dbReference type="CDD" id="cd16441">
    <property type="entry name" value="beta_Kdo_transferase_KpsS"/>
    <property type="match status" value="1"/>
</dbReference>
<name>A0A399M4Y1_9PSED</name>
<evidence type="ECO:0000313" key="2">
    <source>
        <dbReference type="Proteomes" id="UP000265875"/>
    </source>
</evidence>
<accession>A0A399M4Y1</accession>